<comment type="caution">
    <text evidence="4">The sequence shown here is derived from an EMBL/GenBank/DDBJ whole genome shotgun (WGS) entry which is preliminary data.</text>
</comment>
<dbReference type="NCBIfam" id="NF008769">
    <property type="entry name" value="PRK11798.2-5"/>
    <property type="match status" value="1"/>
</dbReference>
<dbReference type="GO" id="GO:0045732">
    <property type="term" value="P:positive regulation of protein catabolic process"/>
    <property type="evidence" value="ECO:0007669"/>
    <property type="project" value="TreeGrafter"/>
</dbReference>
<dbReference type="PANTHER" id="PTHR37486:SF1">
    <property type="entry name" value="STRINGENT STARVATION PROTEIN B"/>
    <property type="match status" value="1"/>
</dbReference>
<dbReference type="NCBIfam" id="NF008763">
    <property type="entry name" value="PRK11798.1-2"/>
    <property type="match status" value="1"/>
</dbReference>
<keyword evidence="4" id="KW-0378">Hydrolase</keyword>
<dbReference type="Pfam" id="PF04386">
    <property type="entry name" value="SspB"/>
    <property type="match status" value="1"/>
</dbReference>
<dbReference type="AlphaFoldDB" id="A0A2U1TUM6"/>
<dbReference type="GO" id="GO:0008233">
    <property type="term" value="F:peptidase activity"/>
    <property type="evidence" value="ECO:0007669"/>
    <property type="project" value="UniProtKB-KW"/>
</dbReference>
<gene>
    <name evidence="4" type="ORF">B4923_07745</name>
</gene>
<comment type="similarity">
    <text evidence="1">Belongs to the SspB family.</text>
</comment>
<evidence type="ECO:0000313" key="5">
    <source>
        <dbReference type="Proteomes" id="UP000245138"/>
    </source>
</evidence>
<dbReference type="PANTHER" id="PTHR37486">
    <property type="entry name" value="STRINGENT STARVATION PROTEIN B"/>
    <property type="match status" value="1"/>
</dbReference>
<accession>A0A2U1TUM6</accession>
<dbReference type="InterPro" id="IPR036760">
    <property type="entry name" value="SspB-like_sf"/>
</dbReference>
<dbReference type="GO" id="GO:0005840">
    <property type="term" value="C:ribosome"/>
    <property type="evidence" value="ECO:0007669"/>
    <property type="project" value="TreeGrafter"/>
</dbReference>
<dbReference type="InterPro" id="IPR007481">
    <property type="entry name" value="SspB"/>
</dbReference>
<dbReference type="GO" id="GO:0005829">
    <property type="term" value="C:cytosol"/>
    <property type="evidence" value="ECO:0007669"/>
    <property type="project" value="TreeGrafter"/>
</dbReference>
<dbReference type="Gene3D" id="2.30.30.220">
    <property type="entry name" value="SspB-like"/>
    <property type="match status" value="1"/>
</dbReference>
<evidence type="ECO:0000256" key="2">
    <source>
        <dbReference type="ARBA" id="ARBA00069299"/>
    </source>
</evidence>
<evidence type="ECO:0000256" key="1">
    <source>
        <dbReference type="ARBA" id="ARBA00061159"/>
    </source>
</evidence>
<proteinExistence type="inferred from homology"/>
<dbReference type="SUPFAM" id="SSF101738">
    <property type="entry name" value="SspB-like"/>
    <property type="match status" value="1"/>
</dbReference>
<dbReference type="Proteomes" id="UP000245138">
    <property type="component" value="Unassembled WGS sequence"/>
</dbReference>
<evidence type="ECO:0000256" key="3">
    <source>
        <dbReference type="SAM" id="MobiDB-lite"/>
    </source>
</evidence>
<dbReference type="NCBIfam" id="NF008762">
    <property type="entry name" value="PRK11798.1-1"/>
    <property type="match status" value="1"/>
</dbReference>
<dbReference type="GO" id="GO:0006508">
    <property type="term" value="P:proteolysis"/>
    <property type="evidence" value="ECO:0007669"/>
    <property type="project" value="UniProtKB-KW"/>
</dbReference>
<protein>
    <recommendedName>
        <fullName evidence="2">Stringent starvation protein B</fullName>
    </recommendedName>
</protein>
<name>A0A2U1TUM6_9GAMM</name>
<reference evidence="4 5" key="1">
    <citation type="submission" date="2018-04" db="EMBL/GenBank/DDBJ databases">
        <title>Brenneria corticis sp.nov.</title>
        <authorList>
            <person name="Li Y."/>
        </authorList>
    </citation>
    <scope>NUCLEOTIDE SEQUENCE [LARGE SCALE GENOMIC DNA]</scope>
    <source>
        <strain evidence="4 5">LMG 27715</strain>
    </source>
</reference>
<evidence type="ECO:0000313" key="4">
    <source>
        <dbReference type="EMBL" id="PWC13116.1"/>
    </source>
</evidence>
<sequence>MALSQLSPRRPYLLRAFYDWLLDNQLTPHLVVDVTLPGVMVPMEFARDGQIVLNIAPRAVGGLELADDSVRFNARFGGVPRQVYVPMAAVLAIYARENGAGTMFEPEPAYESMGEFDNFQDETATSGTVMSIVDNKPDADATDGDDHPDDEPPQPPKGGRPSLRVVK</sequence>
<dbReference type="PIRSF" id="PIRSF005276">
    <property type="entry name" value="SspB"/>
    <property type="match status" value="1"/>
</dbReference>
<feature type="compositionally biased region" description="Acidic residues" evidence="3">
    <location>
        <begin position="140"/>
        <end position="152"/>
    </location>
</feature>
<dbReference type="FunFam" id="2.30.30.220:FF:000001">
    <property type="entry name" value="ClpXP protease specificity-enhancing factor"/>
    <property type="match status" value="1"/>
</dbReference>
<dbReference type="RefSeq" id="WP_109053782.1">
    <property type="nucleotide sequence ID" value="NZ_QDKJ01000005.1"/>
</dbReference>
<dbReference type="OrthoDB" id="9797358at2"/>
<feature type="region of interest" description="Disordered" evidence="3">
    <location>
        <begin position="125"/>
        <end position="167"/>
    </location>
</feature>
<keyword evidence="5" id="KW-1185">Reference proteome</keyword>
<dbReference type="EMBL" id="QDKJ01000005">
    <property type="protein sequence ID" value="PWC13116.1"/>
    <property type="molecule type" value="Genomic_DNA"/>
</dbReference>
<keyword evidence="4" id="KW-0645">Protease</keyword>
<organism evidence="4 5">
    <name type="scientific">Brenneria roseae subsp. americana</name>
    <dbReference type="NCBI Taxonomy" id="1508507"/>
    <lineage>
        <taxon>Bacteria</taxon>
        <taxon>Pseudomonadati</taxon>
        <taxon>Pseudomonadota</taxon>
        <taxon>Gammaproteobacteria</taxon>
        <taxon>Enterobacterales</taxon>
        <taxon>Pectobacteriaceae</taxon>
        <taxon>Brenneria</taxon>
    </lineage>
</organism>